<evidence type="ECO:0008006" key="3">
    <source>
        <dbReference type="Google" id="ProtNLM"/>
    </source>
</evidence>
<evidence type="ECO:0000313" key="1">
    <source>
        <dbReference type="EMBL" id="CUQ26419.1"/>
    </source>
</evidence>
<protein>
    <recommendedName>
        <fullName evidence="3">Glycosyltransferase family 4 protein</fullName>
    </recommendedName>
</protein>
<dbReference type="EMBL" id="CZBL01000009">
    <property type="protein sequence ID" value="CUQ26419.1"/>
    <property type="molecule type" value="Genomic_DNA"/>
</dbReference>
<proteinExistence type="predicted"/>
<gene>
    <name evidence="1" type="ORF">ERS852558_02360</name>
</gene>
<sequence length="420" mass="48099">MNILVITKAAWDDRIASGNTLSNFFNGWKDVNFFCLYSREAMPNNNVCSEYYSVSPISIVKNLFRPSKIGKRFRYDSNSGNGQNPSKEVKIISTAKRNRTVFEFAYNLAYTTDLWKNKSFKKFIAECNPDLVFCFGSYDPLNHKALKYIKSHTNAKIISYYVDDLFRHNVPSFYFIRKLKNKRLLEIASMSDKCYAISQRMCDEYCKLYGKSFQLLHKGCDISEPKRFVNTPVRFVYAGNLFYHRDKILGALAKAIAKVNDDTQKARLDIFSGTPVDEEVLSILNIEGASTLHNARPFEEIKQIMKDADIVLHVESFDEEQMKIVRLSFSTKITDCMQSGSMMMAIGPDSVASIDYATRIPGCVVVNNLTTLEETVRELVENHSTIINRASKTNGFAKEKVEINQLRNRLKSEFELLLKC</sequence>
<dbReference type="Proteomes" id="UP000095725">
    <property type="component" value="Unassembled WGS sequence"/>
</dbReference>
<dbReference type="SUPFAM" id="SSF53756">
    <property type="entry name" value="UDP-Glycosyltransferase/glycogen phosphorylase"/>
    <property type="match status" value="1"/>
</dbReference>
<accession>A0A174V5J7</accession>
<reference evidence="1 2" key="1">
    <citation type="submission" date="2015-09" db="EMBL/GenBank/DDBJ databases">
        <authorList>
            <consortium name="Pathogen Informatics"/>
        </authorList>
    </citation>
    <scope>NUCLEOTIDE SEQUENCE [LARGE SCALE GENOMIC DNA]</scope>
    <source>
        <strain evidence="1 2">2789STDY5834946</strain>
    </source>
</reference>
<dbReference type="AlphaFoldDB" id="A0A174V5J7"/>
<name>A0A174V5J7_9BACE</name>
<dbReference type="Gene3D" id="3.40.50.2000">
    <property type="entry name" value="Glycogen Phosphorylase B"/>
    <property type="match status" value="1"/>
</dbReference>
<evidence type="ECO:0000313" key="2">
    <source>
        <dbReference type="Proteomes" id="UP000095725"/>
    </source>
</evidence>
<organism evidence="1 2">
    <name type="scientific">Bacteroides caccae</name>
    <dbReference type="NCBI Taxonomy" id="47678"/>
    <lineage>
        <taxon>Bacteria</taxon>
        <taxon>Pseudomonadati</taxon>
        <taxon>Bacteroidota</taxon>
        <taxon>Bacteroidia</taxon>
        <taxon>Bacteroidales</taxon>
        <taxon>Bacteroidaceae</taxon>
        <taxon>Bacteroides</taxon>
    </lineage>
</organism>
<dbReference type="RefSeq" id="WP_055256386.1">
    <property type="nucleotide sequence ID" value="NZ_CZBL01000009.1"/>
</dbReference>